<dbReference type="GO" id="GO:0016787">
    <property type="term" value="F:hydrolase activity"/>
    <property type="evidence" value="ECO:0007669"/>
    <property type="project" value="UniProtKB-KW"/>
</dbReference>
<accession>A0A1W1HJ31</accession>
<feature type="domain" description="Serine aminopeptidase S33" evidence="1">
    <location>
        <begin position="61"/>
        <end position="165"/>
    </location>
</feature>
<dbReference type="EMBL" id="FWEV01000317">
    <property type="protein sequence ID" value="SLM32446.1"/>
    <property type="molecule type" value="Genomic_DNA"/>
</dbReference>
<dbReference type="RefSeq" id="WP_080802229.1">
    <property type="nucleotide sequence ID" value="NZ_LT828543.1"/>
</dbReference>
<evidence type="ECO:0000313" key="2">
    <source>
        <dbReference type="EMBL" id="SLM32446.1"/>
    </source>
</evidence>
<dbReference type="PANTHER" id="PTHR12277:SF81">
    <property type="entry name" value="PROTEIN ABHD13"/>
    <property type="match status" value="1"/>
</dbReference>
<dbReference type="SUPFAM" id="SSF53474">
    <property type="entry name" value="alpha/beta-Hydrolases"/>
    <property type="match status" value="1"/>
</dbReference>
<proteinExistence type="predicted"/>
<dbReference type="PANTHER" id="PTHR12277">
    <property type="entry name" value="ALPHA/BETA HYDROLASE DOMAIN-CONTAINING PROTEIN"/>
    <property type="match status" value="1"/>
</dbReference>
<reference evidence="2 3" key="1">
    <citation type="submission" date="2017-03" db="EMBL/GenBank/DDBJ databases">
        <authorList>
            <person name="Afonso C.L."/>
            <person name="Miller P.J."/>
            <person name="Scott M.A."/>
            <person name="Spackman E."/>
            <person name="Goraichik I."/>
            <person name="Dimitrov K.M."/>
            <person name="Suarez D.L."/>
            <person name="Swayne D.E."/>
        </authorList>
    </citation>
    <scope>NUCLEOTIDE SEQUENCE [LARGE SCALE GENOMIC DNA]</scope>
    <source>
        <strain evidence="2">PRJEB14757</strain>
    </source>
</reference>
<dbReference type="Gene3D" id="3.40.50.1820">
    <property type="entry name" value="alpha/beta hydrolase"/>
    <property type="match status" value="1"/>
</dbReference>
<gene>
    <name evidence="2" type="ORF">MTBBW1_720023</name>
</gene>
<dbReference type="Proteomes" id="UP000191931">
    <property type="component" value="Unassembled WGS sequence"/>
</dbReference>
<name>A0A1W1HJ31_9BACT</name>
<dbReference type="OrthoDB" id="9777090at2"/>
<evidence type="ECO:0000259" key="1">
    <source>
        <dbReference type="Pfam" id="PF12146"/>
    </source>
</evidence>
<dbReference type="AlphaFoldDB" id="A0A1W1HJ31"/>
<dbReference type="InterPro" id="IPR029058">
    <property type="entry name" value="AB_hydrolase_fold"/>
</dbReference>
<protein>
    <submittedName>
        <fullName evidence="2">Hydrolase (Alpha/beta superfamily protein)</fullName>
    </submittedName>
</protein>
<sequence>MTRVQKADYAILDNPRVSMNLFHPRKDIYGTSNDNNLLIPVDDGVDIGACFHMTENKNSPSILFFHGNGEIVSDYDDLGNLYNRMGINFMVVDYRGYGRSSGEPKVSSMMHDCHVILKFAKKFLSEKGYEGSLTVMGRSLGSASALELASTESSHSDFQHLIIESGFAFASPLLMILGIDPSSIGFREDKGFSQVDKISCWKGPALIIHAEHDHIIPFSDGEALFRASGGEKKELVKIPGANHNDIFMRGMDIYLEAIKNLLKS</sequence>
<evidence type="ECO:0000313" key="3">
    <source>
        <dbReference type="Proteomes" id="UP000191931"/>
    </source>
</evidence>
<organism evidence="2 3">
    <name type="scientific">Desulfamplus magnetovallimortis</name>
    <dbReference type="NCBI Taxonomy" id="1246637"/>
    <lineage>
        <taxon>Bacteria</taxon>
        <taxon>Pseudomonadati</taxon>
        <taxon>Thermodesulfobacteriota</taxon>
        <taxon>Desulfobacteria</taxon>
        <taxon>Desulfobacterales</taxon>
        <taxon>Desulfobacteraceae</taxon>
        <taxon>Desulfamplus</taxon>
    </lineage>
</organism>
<dbReference type="STRING" id="1246637.MTBBW1_720023"/>
<keyword evidence="2" id="KW-0378">Hydrolase</keyword>
<dbReference type="Pfam" id="PF12146">
    <property type="entry name" value="Hydrolase_4"/>
    <property type="match status" value="1"/>
</dbReference>
<dbReference type="InterPro" id="IPR022742">
    <property type="entry name" value="Hydrolase_4"/>
</dbReference>
<keyword evidence="3" id="KW-1185">Reference proteome</keyword>